<keyword evidence="1" id="KW-1133">Transmembrane helix</keyword>
<sequence>MAPITRSKSTKNNNNLSQVVQSNSVLSSSCSSLGSANSELDYAQNFEEVSYDMEERRDLLKMEESSAWDLPSLIERSVKEKEKENEKENSKLQLSKIEKPKARKKSNGLFADEALDLFLIPAEESPLKAPKRLTLKSPVETEMKYPCLELTPRRTVSENFFNNLTLFSQNTILDFINNENDKLILLNELKRITSKEDCDNMKLISILYCITNPDNEVQLRWICDNKNQILSFKNVQFFFKWFESCKLNVEHGIDEHGIVEHEIDEEDNDYDDMNNIENSQYFLIQSKKLSKTILSILGFAIFNFFTTILTLILTWYLLL</sequence>
<dbReference type="PROSITE" id="PS51257">
    <property type="entry name" value="PROKAR_LIPOPROTEIN"/>
    <property type="match status" value="1"/>
</dbReference>
<accession>A0A1E4TYQ1</accession>
<protein>
    <submittedName>
        <fullName evidence="2">Uncharacterized protein</fullName>
    </submittedName>
</protein>
<dbReference type="AlphaFoldDB" id="A0A1E4TYQ1"/>
<evidence type="ECO:0000256" key="1">
    <source>
        <dbReference type="SAM" id="Phobius"/>
    </source>
</evidence>
<keyword evidence="1" id="KW-0812">Transmembrane</keyword>
<dbReference type="Proteomes" id="UP000094236">
    <property type="component" value="Unassembled WGS sequence"/>
</dbReference>
<evidence type="ECO:0000313" key="3">
    <source>
        <dbReference type="Proteomes" id="UP000094236"/>
    </source>
</evidence>
<keyword evidence="1" id="KW-0472">Membrane</keyword>
<keyword evidence="3" id="KW-1185">Reference proteome</keyword>
<reference evidence="3" key="1">
    <citation type="submission" date="2016-05" db="EMBL/GenBank/DDBJ databases">
        <title>Comparative genomics of biotechnologically important yeasts.</title>
        <authorList>
            <consortium name="DOE Joint Genome Institute"/>
            <person name="Riley R."/>
            <person name="Haridas S."/>
            <person name="Wolfe K.H."/>
            <person name="Lopes M.R."/>
            <person name="Hittinger C.T."/>
            <person name="Goker M."/>
            <person name="Salamov A."/>
            <person name="Wisecaver J."/>
            <person name="Long T.M."/>
            <person name="Aerts A.L."/>
            <person name="Barry K."/>
            <person name="Choi C."/>
            <person name="Clum A."/>
            <person name="Coughlan A.Y."/>
            <person name="Deshpande S."/>
            <person name="Douglass A.P."/>
            <person name="Hanson S.J."/>
            <person name="Klenk H.-P."/>
            <person name="Labutti K."/>
            <person name="Lapidus A."/>
            <person name="Lindquist E."/>
            <person name="Lipzen A."/>
            <person name="Meier-Kolthoff J.P."/>
            <person name="Ohm R.A."/>
            <person name="Otillar R.P."/>
            <person name="Pangilinan J."/>
            <person name="Peng Y."/>
            <person name="Rokas A."/>
            <person name="Rosa C.A."/>
            <person name="Scheuner C."/>
            <person name="Sibirny A.A."/>
            <person name="Slot J.C."/>
            <person name="Stielow J.B."/>
            <person name="Sun H."/>
            <person name="Kurtzman C.P."/>
            <person name="Blackwell M."/>
            <person name="Grigoriev I.V."/>
            <person name="Jeffries T.W."/>
        </authorList>
    </citation>
    <scope>NUCLEOTIDE SEQUENCE [LARGE SCALE GENOMIC DNA]</scope>
    <source>
        <strain evidence="3">NRRL Y-2460</strain>
    </source>
</reference>
<organism evidence="2 3">
    <name type="scientific">Pachysolen tannophilus NRRL Y-2460</name>
    <dbReference type="NCBI Taxonomy" id="669874"/>
    <lineage>
        <taxon>Eukaryota</taxon>
        <taxon>Fungi</taxon>
        <taxon>Dikarya</taxon>
        <taxon>Ascomycota</taxon>
        <taxon>Saccharomycotina</taxon>
        <taxon>Pichiomycetes</taxon>
        <taxon>Pachysolenaceae</taxon>
        <taxon>Pachysolen</taxon>
    </lineage>
</organism>
<gene>
    <name evidence="2" type="ORF">PACTADRAFT_48668</name>
</gene>
<proteinExistence type="predicted"/>
<feature type="transmembrane region" description="Helical" evidence="1">
    <location>
        <begin position="293"/>
        <end position="318"/>
    </location>
</feature>
<feature type="non-terminal residue" evidence="2">
    <location>
        <position position="319"/>
    </location>
</feature>
<name>A0A1E4TYQ1_PACTA</name>
<evidence type="ECO:0000313" key="2">
    <source>
        <dbReference type="EMBL" id="ODV96867.1"/>
    </source>
</evidence>
<dbReference type="EMBL" id="KV454012">
    <property type="protein sequence ID" value="ODV96867.1"/>
    <property type="molecule type" value="Genomic_DNA"/>
</dbReference>